<feature type="coiled-coil region" evidence="1">
    <location>
        <begin position="37"/>
        <end position="88"/>
    </location>
</feature>
<dbReference type="Proteomes" id="UP000229782">
    <property type="component" value="Unassembled WGS sequence"/>
</dbReference>
<dbReference type="AlphaFoldDB" id="A0A2H0N457"/>
<gene>
    <name evidence="2" type="ORF">COV60_03115</name>
</gene>
<evidence type="ECO:0000313" key="2">
    <source>
        <dbReference type="EMBL" id="PIR02905.1"/>
    </source>
</evidence>
<organism evidence="2 3">
    <name type="scientific">Candidatus Magasanikbacteria bacterium CG11_big_fil_rev_8_21_14_0_20_43_7</name>
    <dbReference type="NCBI Taxonomy" id="1974654"/>
    <lineage>
        <taxon>Bacteria</taxon>
        <taxon>Candidatus Magasanikiibacteriota</taxon>
    </lineage>
</organism>
<keyword evidence="1" id="KW-0175">Coiled coil</keyword>
<protein>
    <submittedName>
        <fullName evidence="2">Uncharacterized protein</fullName>
    </submittedName>
</protein>
<dbReference type="EMBL" id="PCWM01000075">
    <property type="protein sequence ID" value="PIR02905.1"/>
    <property type="molecule type" value="Genomic_DNA"/>
</dbReference>
<evidence type="ECO:0000256" key="1">
    <source>
        <dbReference type="SAM" id="Coils"/>
    </source>
</evidence>
<evidence type="ECO:0000313" key="3">
    <source>
        <dbReference type="Proteomes" id="UP000229782"/>
    </source>
</evidence>
<proteinExistence type="predicted"/>
<comment type="caution">
    <text evidence="2">The sequence shown here is derived from an EMBL/GenBank/DDBJ whole genome shotgun (WGS) entry which is preliminary data.</text>
</comment>
<reference evidence="2 3" key="1">
    <citation type="submission" date="2017-09" db="EMBL/GenBank/DDBJ databases">
        <title>Depth-based differentiation of microbial function through sediment-hosted aquifers and enrichment of novel symbionts in the deep terrestrial subsurface.</title>
        <authorList>
            <person name="Probst A.J."/>
            <person name="Ladd B."/>
            <person name="Jarett J.K."/>
            <person name="Geller-Mcgrath D.E."/>
            <person name="Sieber C.M."/>
            <person name="Emerson J.B."/>
            <person name="Anantharaman K."/>
            <person name="Thomas B.C."/>
            <person name="Malmstrom R."/>
            <person name="Stieglmeier M."/>
            <person name="Klingl A."/>
            <person name="Woyke T."/>
            <person name="Ryan C.M."/>
            <person name="Banfield J.F."/>
        </authorList>
    </citation>
    <scope>NUCLEOTIDE SEQUENCE [LARGE SCALE GENOMIC DNA]</scope>
    <source>
        <strain evidence="2">CG11_big_fil_rev_8_21_14_0_20_43_7</strain>
    </source>
</reference>
<accession>A0A2H0N457</accession>
<sequence>MIHELQGQGGEEIIQRDSGSFDFDAFKEKYINPLRYINQYEVELNQAYTDYENAKYRYDENEQAEKMQKKLDDIIRMAQEEIDKLSKEYGQLPEVATGTKPAEQYLSKEKPRNKIYGFLTEMIICLEGLKAQFTCIEHRNDLKETLLAGAYQSYKELLTLSEKIKQEVRPNTSQP</sequence>
<name>A0A2H0N457_9BACT</name>